<dbReference type="GeneID" id="25784102"/>
<dbReference type="OMA" id="FFEIFWQ"/>
<feature type="non-terminal residue" evidence="1">
    <location>
        <position position="1"/>
    </location>
</feature>
<name>G9NXK2_HYPAI</name>
<comment type="caution">
    <text evidence="1">The sequence shown here is derived from an EMBL/GenBank/DDBJ whole genome shotgun (WGS) entry which is preliminary data.</text>
</comment>
<evidence type="ECO:0000313" key="2">
    <source>
        <dbReference type="Proteomes" id="UP000005426"/>
    </source>
</evidence>
<evidence type="ECO:0008006" key="3">
    <source>
        <dbReference type="Google" id="ProtNLM"/>
    </source>
</evidence>
<dbReference type="Proteomes" id="UP000005426">
    <property type="component" value="Unassembled WGS sequence"/>
</dbReference>
<dbReference type="eggNOG" id="ENOG502RJBX">
    <property type="taxonomic scope" value="Eukaryota"/>
</dbReference>
<dbReference type="HOGENOM" id="CLU_1036508_0_0_1"/>
<accession>G9NXK2</accession>
<sequence>YNAVSRMALEIASYHFCPWTLHPWTMTIPQLSLSADFQSIMLLPFQAVMAAFSALPSNDASLRAVAYRYYASGLERHQAQFHRLVPWQKHQHPVSLLNLLLMSMALLEFEMMAPLGMDSWLSHAHGALSLLEQAGPQGCQVSPFFEIFWQLRFLMSYIALSTRKTSLLGTRDWMEIPFLHRGKTEFDRVIDTLLLLDTKLIKGDDWDTKTGEPEKSSKNLSGSYSAESASVSSNQIAGSEQIIRLLINLRELVSAHQADSPERQIALSTAILEDSKLLMSKPFLPFNVSLQVIAAVNLVVQYAPDSVQRQDAAQLYADWHGRLLLLA</sequence>
<evidence type="ECO:0000313" key="1">
    <source>
        <dbReference type="EMBL" id="EHK44182.1"/>
    </source>
</evidence>
<dbReference type="EMBL" id="ABDG02000025">
    <property type="protein sequence ID" value="EHK44182.1"/>
    <property type="molecule type" value="Genomic_DNA"/>
</dbReference>
<proteinExistence type="predicted"/>
<dbReference type="PANTHER" id="PTHR38111">
    <property type="entry name" value="ZN(2)-C6 FUNGAL-TYPE DOMAIN-CONTAINING PROTEIN-RELATED"/>
    <property type="match status" value="1"/>
</dbReference>
<organism evidence="1 2">
    <name type="scientific">Hypocrea atroviridis (strain ATCC 20476 / IMI 206040)</name>
    <name type="common">Trichoderma atroviride</name>
    <dbReference type="NCBI Taxonomy" id="452589"/>
    <lineage>
        <taxon>Eukaryota</taxon>
        <taxon>Fungi</taxon>
        <taxon>Dikarya</taxon>
        <taxon>Ascomycota</taxon>
        <taxon>Pezizomycotina</taxon>
        <taxon>Sordariomycetes</taxon>
        <taxon>Hypocreomycetidae</taxon>
        <taxon>Hypocreales</taxon>
        <taxon>Hypocreaceae</taxon>
        <taxon>Trichoderma</taxon>
    </lineage>
</organism>
<gene>
    <name evidence="1" type="ORF">TRIATDRAFT_37030</name>
</gene>
<reference evidence="1 2" key="1">
    <citation type="journal article" date="2011" name="Genome Biol.">
        <title>Comparative genome sequence analysis underscores mycoparasitism as the ancestral life style of Trichoderma.</title>
        <authorList>
            <person name="Kubicek C.P."/>
            <person name="Herrera-Estrella A."/>
            <person name="Seidl-Seiboth V."/>
            <person name="Martinez D.A."/>
            <person name="Druzhinina I.S."/>
            <person name="Thon M."/>
            <person name="Zeilinger S."/>
            <person name="Casas-Flores S."/>
            <person name="Horwitz B.A."/>
            <person name="Mukherjee P.K."/>
            <person name="Mukherjee M."/>
            <person name="Kredics L."/>
            <person name="Alcaraz L.D."/>
            <person name="Aerts A."/>
            <person name="Antal Z."/>
            <person name="Atanasova L."/>
            <person name="Cervantes-Badillo M.G."/>
            <person name="Challacombe J."/>
            <person name="Chertkov O."/>
            <person name="McCluskey K."/>
            <person name="Coulpier F."/>
            <person name="Deshpande N."/>
            <person name="von Doehren H."/>
            <person name="Ebbole D.J."/>
            <person name="Esquivel-Naranjo E.U."/>
            <person name="Fekete E."/>
            <person name="Flipphi M."/>
            <person name="Glaser F."/>
            <person name="Gomez-Rodriguez E.Y."/>
            <person name="Gruber S."/>
            <person name="Han C."/>
            <person name="Henrissat B."/>
            <person name="Hermosa R."/>
            <person name="Hernandez-Onate M."/>
            <person name="Karaffa L."/>
            <person name="Kosti I."/>
            <person name="Le Crom S."/>
            <person name="Lindquist E."/>
            <person name="Lucas S."/>
            <person name="Luebeck M."/>
            <person name="Luebeck P.S."/>
            <person name="Margeot A."/>
            <person name="Metz B."/>
            <person name="Misra M."/>
            <person name="Nevalainen H."/>
            <person name="Omann M."/>
            <person name="Packer N."/>
            <person name="Perrone G."/>
            <person name="Uresti-Rivera E.E."/>
            <person name="Salamov A."/>
            <person name="Schmoll M."/>
            <person name="Seiboth B."/>
            <person name="Shapiro H."/>
            <person name="Sukno S."/>
            <person name="Tamayo-Ramos J.A."/>
            <person name="Tisch D."/>
            <person name="Wiest A."/>
            <person name="Wilkinson H.H."/>
            <person name="Zhang M."/>
            <person name="Coutinho P.M."/>
            <person name="Kenerley C.M."/>
            <person name="Monte E."/>
            <person name="Baker S.E."/>
            <person name="Grigoriev I.V."/>
        </authorList>
    </citation>
    <scope>NUCLEOTIDE SEQUENCE [LARGE SCALE GENOMIC DNA]</scope>
    <source>
        <strain evidence="2">ATCC 20476 / IMI 206040</strain>
    </source>
</reference>
<protein>
    <recommendedName>
        <fullName evidence="3">Transcription factor domain-containing protein</fullName>
    </recommendedName>
</protein>
<keyword evidence="2" id="KW-1185">Reference proteome</keyword>
<dbReference type="OrthoDB" id="4897690at2759"/>
<dbReference type="KEGG" id="tatv:25784102"/>
<dbReference type="InterPro" id="IPR053178">
    <property type="entry name" value="Osmoadaptation_assoc"/>
</dbReference>
<dbReference type="AlphaFoldDB" id="G9NXK2"/>
<dbReference type="PANTHER" id="PTHR38111:SF11">
    <property type="entry name" value="TRANSCRIPTION FACTOR DOMAIN-CONTAINING PROTEIN-RELATED"/>
    <property type="match status" value="1"/>
</dbReference>